<accession>A0A2V4CA21</accession>
<comment type="caution">
    <text evidence="2">The sequence shown here is derived from an EMBL/GenBank/DDBJ whole genome shotgun (WGS) entry which is preliminary data.</text>
</comment>
<evidence type="ECO:0000256" key="1">
    <source>
        <dbReference type="SAM" id="MobiDB-lite"/>
    </source>
</evidence>
<feature type="compositionally biased region" description="Basic and acidic residues" evidence="1">
    <location>
        <begin position="1"/>
        <end position="13"/>
    </location>
</feature>
<feature type="region of interest" description="Disordered" evidence="1">
    <location>
        <begin position="1"/>
        <end position="25"/>
    </location>
</feature>
<keyword evidence="3" id="KW-1185">Reference proteome</keyword>
<sequence>MKAYTDKTQEKKSQPASVVAQKKSNGKSTFQFVDNRAKTAVQKKLIDNTNITLQRKVDNYQEKSIQRIGARSNTFRLVVNGVSREEIDDAIDNIPGGNGGSAQRNGNAGFDVVIYAMHTLPVSTVRNSLRNQLPHAIIGGITRSVEN</sequence>
<dbReference type="Proteomes" id="UP000247681">
    <property type="component" value="Unassembled WGS sequence"/>
</dbReference>
<evidence type="ECO:0000313" key="2">
    <source>
        <dbReference type="EMBL" id="PXY46810.1"/>
    </source>
</evidence>
<proteinExistence type="predicted"/>
<dbReference type="EMBL" id="QJHL01000001">
    <property type="protein sequence ID" value="PXY46810.1"/>
    <property type="molecule type" value="Genomic_DNA"/>
</dbReference>
<gene>
    <name evidence="2" type="ORF">DMB68_06540</name>
</gene>
<organism evidence="2 3">
    <name type="scientific">Flavobacterium hydrophilum</name>
    <dbReference type="NCBI Taxonomy" id="2211445"/>
    <lineage>
        <taxon>Bacteria</taxon>
        <taxon>Pseudomonadati</taxon>
        <taxon>Bacteroidota</taxon>
        <taxon>Flavobacteriia</taxon>
        <taxon>Flavobacteriales</taxon>
        <taxon>Flavobacteriaceae</taxon>
        <taxon>Flavobacterium</taxon>
    </lineage>
</organism>
<dbReference type="AlphaFoldDB" id="A0A2V4CA21"/>
<reference evidence="2 3" key="1">
    <citation type="submission" date="2018-05" db="EMBL/GenBank/DDBJ databases">
        <title>Flavobacterium sp. strain IMCC34758, incomplete genome.</title>
        <authorList>
            <person name="Joung Y."/>
        </authorList>
    </citation>
    <scope>NUCLEOTIDE SEQUENCE [LARGE SCALE GENOMIC DNA]</scope>
    <source>
        <strain evidence="2 3">IMCC34758</strain>
    </source>
</reference>
<protein>
    <submittedName>
        <fullName evidence="2">Uncharacterized protein</fullName>
    </submittedName>
</protein>
<evidence type="ECO:0000313" key="3">
    <source>
        <dbReference type="Proteomes" id="UP000247681"/>
    </source>
</evidence>
<name>A0A2V4CA21_9FLAO</name>